<dbReference type="InterPro" id="IPR006913">
    <property type="entry name" value="CENP-V/GFA"/>
</dbReference>
<evidence type="ECO:0000313" key="6">
    <source>
        <dbReference type="Proteomes" id="UP000314011"/>
    </source>
</evidence>
<accession>A0A5C5GCP0</accession>
<feature type="domain" description="CENP-V/GFA" evidence="4">
    <location>
        <begin position="6"/>
        <end position="123"/>
    </location>
</feature>
<dbReference type="AlphaFoldDB" id="A0A5C5GCP0"/>
<dbReference type="PANTHER" id="PTHR28620">
    <property type="entry name" value="CENTROMERE PROTEIN V"/>
    <property type="match status" value="1"/>
</dbReference>
<name>A0A5C5GCP0_9RHOB</name>
<evidence type="ECO:0000256" key="3">
    <source>
        <dbReference type="ARBA" id="ARBA00022833"/>
    </source>
</evidence>
<dbReference type="GO" id="GO:0046872">
    <property type="term" value="F:metal ion binding"/>
    <property type="evidence" value="ECO:0007669"/>
    <property type="project" value="UniProtKB-KW"/>
</dbReference>
<dbReference type="SUPFAM" id="SSF51316">
    <property type="entry name" value="Mss4-like"/>
    <property type="match status" value="1"/>
</dbReference>
<keyword evidence="6" id="KW-1185">Reference proteome</keyword>
<dbReference type="InterPro" id="IPR011057">
    <property type="entry name" value="Mss4-like_sf"/>
</dbReference>
<dbReference type="PANTHER" id="PTHR28620:SF1">
    <property type="entry name" value="CENP-V_GFA DOMAIN-CONTAINING PROTEIN"/>
    <property type="match status" value="1"/>
</dbReference>
<dbReference type="RefSeq" id="WP_140196255.1">
    <property type="nucleotide sequence ID" value="NZ_CP065915.1"/>
</dbReference>
<comment type="caution">
    <text evidence="5">The sequence shown here is derived from an EMBL/GenBank/DDBJ whole genome shotgun (WGS) entry which is preliminary data.</text>
</comment>
<dbReference type="OrthoDB" id="9807246at2"/>
<comment type="similarity">
    <text evidence="1">Belongs to the Gfa family.</text>
</comment>
<keyword evidence="2" id="KW-0479">Metal-binding</keyword>
<gene>
    <name evidence="5" type="ORF">FHY64_15180</name>
</gene>
<evidence type="ECO:0000256" key="1">
    <source>
        <dbReference type="ARBA" id="ARBA00005495"/>
    </source>
</evidence>
<dbReference type="GO" id="GO:0016846">
    <property type="term" value="F:carbon-sulfur lyase activity"/>
    <property type="evidence" value="ECO:0007669"/>
    <property type="project" value="InterPro"/>
</dbReference>
<dbReference type="InterPro" id="IPR052355">
    <property type="entry name" value="CENP-V-like"/>
</dbReference>
<organism evidence="5 6">
    <name type="scientific">Pelagovum pacificum</name>
    <dbReference type="NCBI Taxonomy" id="2588711"/>
    <lineage>
        <taxon>Bacteria</taxon>
        <taxon>Pseudomonadati</taxon>
        <taxon>Pseudomonadota</taxon>
        <taxon>Alphaproteobacteria</taxon>
        <taxon>Rhodobacterales</taxon>
        <taxon>Paracoccaceae</taxon>
        <taxon>Pelagovum</taxon>
    </lineage>
</organism>
<evidence type="ECO:0000313" key="5">
    <source>
        <dbReference type="EMBL" id="TNY31359.1"/>
    </source>
</evidence>
<dbReference type="EMBL" id="VFFF01000002">
    <property type="protein sequence ID" value="TNY31359.1"/>
    <property type="molecule type" value="Genomic_DNA"/>
</dbReference>
<dbReference type="Proteomes" id="UP000314011">
    <property type="component" value="Unassembled WGS sequence"/>
</dbReference>
<dbReference type="PROSITE" id="PS51891">
    <property type="entry name" value="CENP_V_GFA"/>
    <property type="match status" value="1"/>
</dbReference>
<dbReference type="Gene3D" id="2.170.150.70">
    <property type="match status" value="1"/>
</dbReference>
<evidence type="ECO:0000259" key="4">
    <source>
        <dbReference type="PROSITE" id="PS51891"/>
    </source>
</evidence>
<keyword evidence="3" id="KW-0862">Zinc</keyword>
<evidence type="ECO:0000256" key="2">
    <source>
        <dbReference type="ARBA" id="ARBA00022723"/>
    </source>
</evidence>
<reference evidence="5 6" key="1">
    <citation type="submission" date="2019-06" db="EMBL/GenBank/DDBJ databases">
        <title>Genome of new Rhodobacteraceae sp. SM1903.</title>
        <authorList>
            <person name="Ren X."/>
        </authorList>
    </citation>
    <scope>NUCLEOTIDE SEQUENCE [LARGE SCALE GENOMIC DNA]</scope>
    <source>
        <strain evidence="5 6">SM1903</strain>
    </source>
</reference>
<proteinExistence type="inferred from homology"/>
<sequence length="131" mass="14425">MPYTTYHASCHCGDVRFEADVDLSAGTTKCNCTYCFKNRYWSLSVFPDRFREIASPNVAKSGSLTPGRCARCGVLTFARVTATDWNPVDHVAISVAAFDDIDPTDLASAPVTHCDGLHDNWWAAPAEVRHL</sequence>
<protein>
    <submittedName>
        <fullName evidence="5">GFA family protein</fullName>
    </submittedName>
</protein>